<comment type="caution">
    <text evidence="2">The sequence shown here is derived from an EMBL/GenBank/DDBJ whole genome shotgun (WGS) entry which is preliminary data.</text>
</comment>
<dbReference type="Gene3D" id="3.30.460.10">
    <property type="entry name" value="Beta Polymerase, domain 2"/>
    <property type="match status" value="1"/>
</dbReference>
<dbReference type="EMBL" id="MFTP01000003">
    <property type="protein sequence ID" value="OGI66132.1"/>
    <property type="molecule type" value="Genomic_DNA"/>
</dbReference>
<sequence>MSKLEAKKIIRNYVRKLRSEKYPVSAAYLFGSYAKNTQRKWSDIDVAIISPKFKIRFGKSYMRLWDFREEVDSRIEPHGFTKTDFKNLADPLVYEIRKTGIRVI</sequence>
<dbReference type="AlphaFoldDB" id="A0A1F6V956"/>
<dbReference type="CDD" id="cd05403">
    <property type="entry name" value="NT_KNTase_like"/>
    <property type="match status" value="1"/>
</dbReference>
<dbReference type="SUPFAM" id="SSF81301">
    <property type="entry name" value="Nucleotidyltransferase"/>
    <property type="match status" value="1"/>
</dbReference>
<accession>A0A1F6V956</accession>
<protein>
    <recommendedName>
        <fullName evidence="1">Polymerase nucleotidyl transferase domain-containing protein</fullName>
    </recommendedName>
</protein>
<dbReference type="GO" id="GO:0016779">
    <property type="term" value="F:nucleotidyltransferase activity"/>
    <property type="evidence" value="ECO:0007669"/>
    <property type="project" value="InterPro"/>
</dbReference>
<dbReference type="InterPro" id="IPR002934">
    <property type="entry name" value="Polymerase_NTP_transf_dom"/>
</dbReference>
<dbReference type="PANTHER" id="PTHR43449">
    <property type="entry name" value="NUCLEOTIDYLTRANSFERASE"/>
    <property type="match status" value="1"/>
</dbReference>
<evidence type="ECO:0000313" key="3">
    <source>
        <dbReference type="Proteomes" id="UP000177370"/>
    </source>
</evidence>
<name>A0A1F6V956_9BACT</name>
<dbReference type="PANTHER" id="PTHR43449:SF1">
    <property type="entry name" value="POLYMERASE BETA NUCLEOTIDYLTRANSFERASE DOMAIN-CONTAINING PROTEIN"/>
    <property type="match status" value="1"/>
</dbReference>
<evidence type="ECO:0000259" key="1">
    <source>
        <dbReference type="Pfam" id="PF01909"/>
    </source>
</evidence>
<feature type="domain" description="Polymerase nucleotidyl transferase" evidence="1">
    <location>
        <begin position="14"/>
        <end position="87"/>
    </location>
</feature>
<gene>
    <name evidence="2" type="ORF">A2647_03080</name>
</gene>
<reference evidence="2 3" key="1">
    <citation type="journal article" date="2016" name="Nat. Commun.">
        <title>Thousands of microbial genomes shed light on interconnected biogeochemical processes in an aquifer system.</title>
        <authorList>
            <person name="Anantharaman K."/>
            <person name="Brown C.T."/>
            <person name="Hug L.A."/>
            <person name="Sharon I."/>
            <person name="Castelle C.J."/>
            <person name="Probst A.J."/>
            <person name="Thomas B.C."/>
            <person name="Singh A."/>
            <person name="Wilkins M.J."/>
            <person name="Karaoz U."/>
            <person name="Brodie E.L."/>
            <person name="Williams K.H."/>
            <person name="Hubbard S.S."/>
            <person name="Banfield J.F."/>
        </authorList>
    </citation>
    <scope>NUCLEOTIDE SEQUENCE [LARGE SCALE GENOMIC DNA]</scope>
</reference>
<dbReference type="Proteomes" id="UP000177370">
    <property type="component" value="Unassembled WGS sequence"/>
</dbReference>
<dbReference type="InterPro" id="IPR043519">
    <property type="entry name" value="NT_sf"/>
</dbReference>
<proteinExistence type="predicted"/>
<organism evidence="2 3">
    <name type="scientific">Candidatus Nomurabacteria bacterium RIFCSPHIGHO2_01_FULL_40_24b</name>
    <dbReference type="NCBI Taxonomy" id="1801739"/>
    <lineage>
        <taxon>Bacteria</taxon>
        <taxon>Candidatus Nomuraibacteriota</taxon>
    </lineage>
</organism>
<dbReference type="Pfam" id="PF01909">
    <property type="entry name" value="NTP_transf_2"/>
    <property type="match status" value="1"/>
</dbReference>
<evidence type="ECO:0000313" key="2">
    <source>
        <dbReference type="EMBL" id="OGI66132.1"/>
    </source>
</evidence>